<feature type="domain" description="Protein kinase" evidence="12">
    <location>
        <begin position="34"/>
        <end position="121"/>
    </location>
</feature>
<dbReference type="PROSITE" id="PS00107">
    <property type="entry name" value="PROTEIN_KINASE_ATP"/>
    <property type="match status" value="1"/>
</dbReference>
<dbReference type="InterPro" id="IPR017441">
    <property type="entry name" value="Protein_kinase_ATP_BS"/>
</dbReference>
<keyword evidence="14" id="KW-1185">Reference proteome</keyword>
<protein>
    <recommendedName>
        <fullName evidence="2">non-specific serine/threonine protein kinase</fullName>
        <ecNumber evidence="2">2.7.11.1</ecNumber>
    </recommendedName>
</protein>
<dbReference type="GO" id="GO:0004674">
    <property type="term" value="F:protein serine/threonine kinase activity"/>
    <property type="evidence" value="ECO:0007669"/>
    <property type="project" value="UniProtKB-KW"/>
</dbReference>
<keyword evidence="6 11" id="KW-0547">Nucleotide-binding</keyword>
<evidence type="ECO:0000256" key="7">
    <source>
        <dbReference type="ARBA" id="ARBA00022777"/>
    </source>
</evidence>
<evidence type="ECO:0000256" key="4">
    <source>
        <dbReference type="ARBA" id="ARBA00022553"/>
    </source>
</evidence>
<evidence type="ECO:0000313" key="13">
    <source>
        <dbReference type="EMBL" id="CAI8020340.1"/>
    </source>
</evidence>
<evidence type="ECO:0000256" key="11">
    <source>
        <dbReference type="PROSITE-ProRule" id="PRU10141"/>
    </source>
</evidence>
<comment type="catalytic activity">
    <reaction evidence="10">
        <text>L-seryl-[protein] + ATP = O-phospho-L-seryl-[protein] + ADP + H(+)</text>
        <dbReference type="Rhea" id="RHEA:17989"/>
        <dbReference type="Rhea" id="RHEA-COMP:9863"/>
        <dbReference type="Rhea" id="RHEA-COMP:11604"/>
        <dbReference type="ChEBI" id="CHEBI:15378"/>
        <dbReference type="ChEBI" id="CHEBI:29999"/>
        <dbReference type="ChEBI" id="CHEBI:30616"/>
        <dbReference type="ChEBI" id="CHEBI:83421"/>
        <dbReference type="ChEBI" id="CHEBI:456216"/>
        <dbReference type="EC" id="2.7.11.1"/>
    </reaction>
</comment>
<dbReference type="Gene3D" id="3.30.200.20">
    <property type="entry name" value="Phosphorylase Kinase, domain 1"/>
    <property type="match status" value="1"/>
</dbReference>
<proteinExistence type="inferred from homology"/>
<dbReference type="InterPro" id="IPR000719">
    <property type="entry name" value="Prot_kinase_dom"/>
</dbReference>
<name>A0AA35RYZ4_GEOBA</name>
<comment type="caution">
    <text evidence="13">The sequence shown here is derived from an EMBL/GenBank/DDBJ whole genome shotgun (WGS) entry which is preliminary data.</text>
</comment>
<evidence type="ECO:0000313" key="14">
    <source>
        <dbReference type="Proteomes" id="UP001174909"/>
    </source>
</evidence>
<keyword evidence="3" id="KW-0723">Serine/threonine-protein kinase</keyword>
<evidence type="ECO:0000259" key="12">
    <source>
        <dbReference type="PROSITE" id="PS50011"/>
    </source>
</evidence>
<dbReference type="EMBL" id="CASHTH010001822">
    <property type="protein sequence ID" value="CAI8020340.1"/>
    <property type="molecule type" value="Genomic_DNA"/>
</dbReference>
<keyword evidence="5" id="KW-0808">Transferase</keyword>
<evidence type="ECO:0000256" key="5">
    <source>
        <dbReference type="ARBA" id="ARBA00022679"/>
    </source>
</evidence>
<evidence type="ECO:0000256" key="1">
    <source>
        <dbReference type="ARBA" id="ARBA00006692"/>
    </source>
</evidence>
<keyword evidence="4" id="KW-0597">Phosphoprotein</keyword>
<comment type="catalytic activity">
    <reaction evidence="9">
        <text>L-threonyl-[protein] + ATP = O-phospho-L-threonyl-[protein] + ADP + H(+)</text>
        <dbReference type="Rhea" id="RHEA:46608"/>
        <dbReference type="Rhea" id="RHEA-COMP:11060"/>
        <dbReference type="Rhea" id="RHEA-COMP:11605"/>
        <dbReference type="ChEBI" id="CHEBI:15378"/>
        <dbReference type="ChEBI" id="CHEBI:30013"/>
        <dbReference type="ChEBI" id="CHEBI:30616"/>
        <dbReference type="ChEBI" id="CHEBI:61977"/>
        <dbReference type="ChEBI" id="CHEBI:456216"/>
        <dbReference type="EC" id="2.7.11.1"/>
    </reaction>
</comment>
<organism evidence="13 14">
    <name type="scientific">Geodia barretti</name>
    <name type="common">Barrett's horny sponge</name>
    <dbReference type="NCBI Taxonomy" id="519541"/>
    <lineage>
        <taxon>Eukaryota</taxon>
        <taxon>Metazoa</taxon>
        <taxon>Porifera</taxon>
        <taxon>Demospongiae</taxon>
        <taxon>Heteroscleromorpha</taxon>
        <taxon>Tetractinellida</taxon>
        <taxon>Astrophorina</taxon>
        <taxon>Geodiidae</taxon>
        <taxon>Geodia</taxon>
    </lineage>
</organism>
<evidence type="ECO:0000256" key="8">
    <source>
        <dbReference type="ARBA" id="ARBA00022840"/>
    </source>
</evidence>
<evidence type="ECO:0000256" key="3">
    <source>
        <dbReference type="ARBA" id="ARBA00022527"/>
    </source>
</evidence>
<dbReference type="EC" id="2.7.11.1" evidence="2"/>
<evidence type="ECO:0000256" key="10">
    <source>
        <dbReference type="ARBA" id="ARBA00048679"/>
    </source>
</evidence>
<dbReference type="PROSITE" id="PS50011">
    <property type="entry name" value="PROTEIN_KINASE_DOM"/>
    <property type="match status" value="1"/>
</dbReference>
<gene>
    <name evidence="13" type="ORF">GBAR_LOCUS12169</name>
</gene>
<accession>A0AA35RYZ4</accession>
<evidence type="ECO:0000256" key="2">
    <source>
        <dbReference type="ARBA" id="ARBA00012513"/>
    </source>
</evidence>
<evidence type="ECO:0000256" key="6">
    <source>
        <dbReference type="ARBA" id="ARBA00022741"/>
    </source>
</evidence>
<dbReference type="GO" id="GO:0005524">
    <property type="term" value="F:ATP binding"/>
    <property type="evidence" value="ECO:0007669"/>
    <property type="project" value="UniProtKB-UniRule"/>
</dbReference>
<sequence length="121" mass="13772">MSNYHGPQAPNFSQHLAVSRPLMPKKHPITIDYSISSRSLGVGVNGKVLECTNKRTGEKRALKILRDVPKARREVDLHWRVAAHENIVNLIDIYENVYMGQRSLLVVMEWLALYICTCVNS</sequence>
<dbReference type="Pfam" id="PF00069">
    <property type="entry name" value="Pkinase"/>
    <property type="match status" value="1"/>
</dbReference>
<dbReference type="InterPro" id="IPR011009">
    <property type="entry name" value="Kinase-like_dom_sf"/>
</dbReference>
<reference evidence="13" key="1">
    <citation type="submission" date="2023-03" db="EMBL/GenBank/DDBJ databases">
        <authorList>
            <person name="Steffen K."/>
            <person name="Cardenas P."/>
        </authorList>
    </citation>
    <scope>NUCLEOTIDE SEQUENCE</scope>
</reference>
<dbReference type="FunFam" id="3.30.200.20:FF:000156">
    <property type="entry name" value="MAP kinase-activated protein kinase 3"/>
    <property type="match status" value="1"/>
</dbReference>
<dbReference type="AlphaFoldDB" id="A0AA35RYZ4"/>
<comment type="similarity">
    <text evidence="1">Belongs to the protein kinase superfamily. CAMK Ser/Thr protein kinase family.</text>
</comment>
<dbReference type="Proteomes" id="UP001174909">
    <property type="component" value="Unassembled WGS sequence"/>
</dbReference>
<evidence type="ECO:0000256" key="9">
    <source>
        <dbReference type="ARBA" id="ARBA00047899"/>
    </source>
</evidence>
<feature type="binding site" evidence="11">
    <location>
        <position position="63"/>
    </location>
    <ligand>
        <name>ATP</name>
        <dbReference type="ChEBI" id="CHEBI:30616"/>
    </ligand>
</feature>
<dbReference type="SUPFAM" id="SSF56112">
    <property type="entry name" value="Protein kinase-like (PK-like)"/>
    <property type="match status" value="1"/>
</dbReference>
<keyword evidence="7 13" id="KW-0418">Kinase</keyword>
<keyword evidence="8 11" id="KW-0067">ATP-binding</keyword>